<reference evidence="2" key="1">
    <citation type="submission" date="2008-04" db="EMBL/GenBank/DDBJ databases">
        <title>Draft genome sequence of Providencia stuartii (ATCC 25827).</title>
        <authorList>
            <person name="Sudarsanam P."/>
            <person name="Ley R."/>
            <person name="Guruge J."/>
            <person name="Turnbaugh P.J."/>
            <person name="Mahowald M."/>
            <person name="Liep D."/>
            <person name="Gordon J."/>
        </authorList>
    </citation>
    <scope>NUCLEOTIDE SEQUENCE [LARGE SCALE GENOMIC DNA]</scope>
    <source>
        <strain evidence="2">ATCC 25827</strain>
    </source>
</reference>
<dbReference type="NCBIfam" id="TIGR03353">
    <property type="entry name" value="VI_chp_4"/>
    <property type="match status" value="1"/>
</dbReference>
<organism evidence="1 2">
    <name type="scientific">Providencia stuartii ATCC 25827</name>
    <dbReference type="NCBI Taxonomy" id="471874"/>
    <lineage>
        <taxon>Bacteria</taxon>
        <taxon>Pseudomonadati</taxon>
        <taxon>Pseudomonadota</taxon>
        <taxon>Gammaproteobacteria</taxon>
        <taxon>Enterobacterales</taxon>
        <taxon>Morganellaceae</taxon>
        <taxon>Providencia</taxon>
    </lineage>
</organism>
<dbReference type="InterPro" id="IPR010263">
    <property type="entry name" value="T6SS_TssK"/>
</dbReference>
<reference evidence="2" key="2">
    <citation type="submission" date="2008-04" db="EMBL/GenBank/DDBJ databases">
        <title>Draft genome sequence of Providencia stuartii(ATCC 25827).</title>
        <authorList>
            <person name="Sudarsanam P."/>
            <person name="Ley R."/>
            <person name="Guruge J."/>
            <person name="Turnbaugh P.J."/>
            <person name="Mahowald M."/>
            <person name="Liep D."/>
            <person name="Gordon J."/>
        </authorList>
    </citation>
    <scope>NUCLEOTIDE SEQUENCE [LARGE SCALE GENOMIC DNA]</scope>
    <source>
        <strain evidence="2">ATCC 25827</strain>
    </source>
</reference>
<dbReference type="Proteomes" id="UP000004506">
    <property type="component" value="Unassembled WGS sequence"/>
</dbReference>
<dbReference type="AlphaFoldDB" id="A0AA86YPK9"/>
<dbReference type="EMBL" id="ABJD02000104">
    <property type="protein sequence ID" value="EDU57941.1"/>
    <property type="molecule type" value="Genomic_DNA"/>
</dbReference>
<reference evidence="1 2" key="3">
    <citation type="submission" date="2008-05" db="EMBL/GenBank/DDBJ databases">
        <authorList>
            <person name="Fulton L."/>
            <person name="Clifton S."/>
            <person name="Fulton B."/>
            <person name="Xu J."/>
            <person name="Minx P."/>
            <person name="Pepin K.H."/>
            <person name="Johnson M."/>
            <person name="Thiruvilangam P."/>
            <person name="Bhonagiri V."/>
            <person name="Nash W.E."/>
            <person name="Mardis E.R."/>
            <person name="Wilson R.K."/>
        </authorList>
    </citation>
    <scope>NUCLEOTIDE SEQUENCE [LARGE SCALE GENOMIC DNA]</scope>
    <source>
        <strain evidence="1 2">ATCC 25827</strain>
    </source>
</reference>
<evidence type="ECO:0000313" key="1">
    <source>
        <dbReference type="EMBL" id="EDU57941.1"/>
    </source>
</evidence>
<protein>
    <submittedName>
        <fullName evidence="1">Type VI secretion protein, VC_A0114 family</fullName>
    </submittedName>
</protein>
<accession>A0AA86YPK9</accession>
<comment type="caution">
    <text evidence="1">The sequence shown here is derived from an EMBL/GenBank/DDBJ whole genome shotgun (WGS) entry which is preliminary data.</text>
</comment>
<proteinExistence type="predicted"/>
<dbReference type="PANTHER" id="PTHR35566:SF1">
    <property type="entry name" value="TYPE VI SECRETION SYSTEM BASEPLATE COMPONENT TSSK1"/>
    <property type="match status" value="1"/>
</dbReference>
<evidence type="ECO:0000313" key="2">
    <source>
        <dbReference type="Proteomes" id="UP000004506"/>
    </source>
</evidence>
<sequence>MTNMSTKNRVIWREGLFIKPQHFQQQQRHQDYITESILKSYISHFWGLSSLILSDELYSLGRIGIKEASGVMPDGTIFSMPHQDILPQPIDIKNISDGDNNIVYLAFPLVNSTVNEVSTEHSGNRLLSRYSDSMEDVRDLHTEGGDVSTINVAKLRPILKQGSKEMDAYVTLPICKIRERGADGSLTLENDFIPTCLNVRISPMLNEFLNEIHGALYERGKQIALRIGSPGQQGVADVAEFMMLQVLNRTYPLYSHYAQEPVIHPEKLFRDLLELCGELQTFTNTSRLPDSVAKYKHFNLSESYIPLIKDIREALSVVLTPRAIPIPLDTQEHGIRVATIHDKQLLQKAEFIIAVKANMPQEQLRQLFPQQSKISSVSNIRKVVSVQIPGVKLIPLSTAPRQLPYHSGYNYFELDRSGDVWQEIKQHSNMAFHVSGNFPELDIQLWAVRGGIDND</sequence>
<name>A0AA86YPK9_PROST</name>
<dbReference type="PANTHER" id="PTHR35566">
    <property type="entry name" value="BLR3599 PROTEIN"/>
    <property type="match status" value="1"/>
</dbReference>
<gene>
    <name evidence="1" type="ORF">PROSTU_04210</name>
</gene>
<dbReference type="Pfam" id="PF05936">
    <property type="entry name" value="T6SS_VasE"/>
    <property type="match status" value="1"/>
</dbReference>